<protein>
    <submittedName>
        <fullName evidence="2">Uncharacterized protein</fullName>
    </submittedName>
</protein>
<evidence type="ECO:0000313" key="2">
    <source>
        <dbReference type="EMBL" id="ACT60738.1"/>
    </source>
</evidence>
<dbReference type="Proteomes" id="UP000002745">
    <property type="component" value="Chromosome"/>
</dbReference>
<evidence type="ECO:0000313" key="3">
    <source>
        <dbReference type="Proteomes" id="UP000002745"/>
    </source>
</evidence>
<keyword evidence="1" id="KW-0732">Signal</keyword>
<feature type="chain" id="PRO_5002974177" evidence="1">
    <location>
        <begin position="20"/>
        <end position="132"/>
    </location>
</feature>
<gene>
    <name evidence="2" type="ordered locus">Hbal_3070</name>
</gene>
<dbReference type="AlphaFoldDB" id="C6XRX8"/>
<dbReference type="HOGENOM" id="CLU_1914181_0_0_5"/>
<dbReference type="KEGG" id="hba:Hbal_3070"/>
<reference evidence="3" key="1">
    <citation type="journal article" date="2011" name="J. Bacteriol.">
        <title>Genome sequences of eight morphologically diverse alphaproteobacteria.</title>
        <authorList>
            <consortium name="US DOE Joint Genome Institute"/>
            <person name="Brown P.J."/>
            <person name="Kysela D.T."/>
            <person name="Buechlein A."/>
            <person name="Hemmerich C."/>
            <person name="Brun Y.V."/>
        </authorList>
    </citation>
    <scope>NUCLEOTIDE SEQUENCE [LARGE SCALE GENOMIC DNA]</scope>
    <source>
        <strain evidence="3">ATCC 49814 / DSM 5838 / IFAM 1418</strain>
    </source>
</reference>
<feature type="signal peptide" evidence="1">
    <location>
        <begin position="1"/>
        <end position="19"/>
    </location>
</feature>
<proteinExistence type="predicted"/>
<sequence length="132" mass="14723">MKYITLAFLGLIFISSANADISYNCGVKKIVQLSEKGNLVQTKWTKMLEKQKERIIFVPNSGFFKILGNSQNLKFEVIENGSSANSLKAIRIVQGPASTVLETFRINTFSKFEFLYVSGDTVRTGTCLELGK</sequence>
<organism evidence="2 3">
    <name type="scientific">Hirschia baltica (strain ATCC 49814 / DSM 5838 / IFAM 1418)</name>
    <dbReference type="NCBI Taxonomy" id="582402"/>
    <lineage>
        <taxon>Bacteria</taxon>
        <taxon>Pseudomonadati</taxon>
        <taxon>Pseudomonadota</taxon>
        <taxon>Alphaproteobacteria</taxon>
        <taxon>Hyphomonadales</taxon>
        <taxon>Hyphomonadaceae</taxon>
        <taxon>Hirschia</taxon>
    </lineage>
</organism>
<keyword evidence="3" id="KW-1185">Reference proteome</keyword>
<evidence type="ECO:0000256" key="1">
    <source>
        <dbReference type="SAM" id="SignalP"/>
    </source>
</evidence>
<dbReference type="RefSeq" id="WP_015828888.1">
    <property type="nucleotide sequence ID" value="NC_012982.1"/>
</dbReference>
<name>C6XRX8_HIRBI</name>
<dbReference type="EMBL" id="CP001678">
    <property type="protein sequence ID" value="ACT60738.1"/>
    <property type="molecule type" value="Genomic_DNA"/>
</dbReference>
<accession>C6XRX8</accession>